<evidence type="ECO:0000256" key="1">
    <source>
        <dbReference type="ARBA" id="ARBA00022741"/>
    </source>
</evidence>
<dbReference type="PROSITE" id="PS50893">
    <property type="entry name" value="ABC_TRANSPORTER_2"/>
    <property type="match status" value="2"/>
</dbReference>
<dbReference type="InterPro" id="IPR003439">
    <property type="entry name" value="ABC_transporter-like_ATP-bd"/>
</dbReference>
<evidence type="ECO:0000256" key="2">
    <source>
        <dbReference type="ARBA" id="ARBA00022840"/>
    </source>
</evidence>
<dbReference type="PANTHER" id="PTHR42764">
    <property type="entry name" value="PHOSPHONATES UTILIZATION ATP-BINDING PROTEIN PHNK-RELATED"/>
    <property type="match status" value="1"/>
</dbReference>
<evidence type="ECO:0000259" key="3">
    <source>
        <dbReference type="PROSITE" id="PS50893"/>
    </source>
</evidence>
<dbReference type="GO" id="GO:0005524">
    <property type="term" value="F:ATP binding"/>
    <property type="evidence" value="ECO:0007669"/>
    <property type="project" value="UniProtKB-KW"/>
</dbReference>
<dbReference type="InterPro" id="IPR003593">
    <property type="entry name" value="AAA+_ATPase"/>
</dbReference>
<gene>
    <name evidence="4" type="ORF">ASZ90_012766</name>
</gene>
<feature type="domain" description="ABC transporter" evidence="3">
    <location>
        <begin position="264"/>
        <end position="566"/>
    </location>
</feature>
<dbReference type="InterPro" id="IPR017871">
    <property type="entry name" value="ABC_transporter-like_CS"/>
</dbReference>
<sequence>MLQIENLSKTYRLNDRDIEALKAISFTAQPGEILGIVGKSGGGKSTLMKILRGMDRFDSGKITMDGITITPDSSDEEIRARMAATAIHLQRDFALWTESALNNVVRRIHSRKTGYEVLPIPENADYDEMYKEGLFYLGLVGLEKKASHLATILSGGEKQRLVIARQLAKKPKVLLLDEPATMACPATKQEVLDAIKNVRDKLGLTIVVVSHLPEVHNYLADRLIWLEKGEIVAVGEPREILNRFMAGIGKPEPLAPRRNLGPLIKVRDLSKRSCQVCKGEVLDVLRIENLNFDINKGEITSFIGNSGGGKTTLLKIMQGVRMPDAGAVYYRYGDEWVDMLTYSPHRMNVRRTLGVMYQEFALYAGETIIDQIAYQMGIKSTDVIGYARSVAEEMGISEKVLDIIYAMADMSEEDAKSALESLGLTRDIFKDLFPRFPNTEAQKFAEPIFDLLDLDRSVMWKLPRQLSGGELVRASLAILLAAQPEVMILDEPFGDIDPITLREVSNAIKKINSEFGTTIILVSHHVDFVKEVSHRAILMENGALVADGDPIEVSNAFLSRCNAPYLRSTQERYAIHG</sequence>
<proteinExistence type="predicted"/>
<protein>
    <submittedName>
        <fullName evidence="4">Methyl coenzyme m reductase system component a2</fullName>
    </submittedName>
</protein>
<dbReference type="GO" id="GO:0019700">
    <property type="term" value="P:organic phosphonate catabolic process"/>
    <property type="evidence" value="ECO:0007669"/>
    <property type="project" value="TreeGrafter"/>
</dbReference>
<organism evidence="4">
    <name type="scientific">hydrocarbon metagenome</name>
    <dbReference type="NCBI Taxonomy" id="938273"/>
    <lineage>
        <taxon>unclassified sequences</taxon>
        <taxon>metagenomes</taxon>
        <taxon>ecological metagenomes</taxon>
    </lineage>
</organism>
<keyword evidence="2" id="KW-0067">ATP-binding</keyword>
<evidence type="ECO:0000313" key="4">
    <source>
        <dbReference type="EMBL" id="KUG17535.1"/>
    </source>
</evidence>
<dbReference type="AlphaFoldDB" id="A0A0W8F9E6"/>
<comment type="caution">
    <text evidence="4">The sequence shown here is derived from an EMBL/GenBank/DDBJ whole genome shotgun (WGS) entry which is preliminary data.</text>
</comment>
<accession>A0A0W8F9E6</accession>
<dbReference type="InterPro" id="IPR027417">
    <property type="entry name" value="P-loop_NTPase"/>
</dbReference>
<dbReference type="Pfam" id="PF00005">
    <property type="entry name" value="ABC_tran"/>
    <property type="match status" value="2"/>
</dbReference>
<dbReference type="GO" id="GO:0016887">
    <property type="term" value="F:ATP hydrolysis activity"/>
    <property type="evidence" value="ECO:0007669"/>
    <property type="project" value="InterPro"/>
</dbReference>
<dbReference type="PROSITE" id="PS00211">
    <property type="entry name" value="ABC_TRANSPORTER_1"/>
    <property type="match status" value="2"/>
</dbReference>
<reference evidence="4" key="1">
    <citation type="journal article" date="2015" name="Proc. Natl. Acad. Sci. U.S.A.">
        <title>Networks of energetic and metabolic interactions define dynamics in microbial communities.</title>
        <authorList>
            <person name="Embree M."/>
            <person name="Liu J.K."/>
            <person name="Al-Bassam M.M."/>
            <person name="Zengler K."/>
        </authorList>
    </citation>
    <scope>NUCLEOTIDE SEQUENCE</scope>
</reference>
<dbReference type="EMBL" id="LNQE01001435">
    <property type="protein sequence ID" value="KUG17535.1"/>
    <property type="molecule type" value="Genomic_DNA"/>
</dbReference>
<dbReference type="SUPFAM" id="SSF52540">
    <property type="entry name" value="P-loop containing nucleoside triphosphate hydrolases"/>
    <property type="match status" value="2"/>
</dbReference>
<name>A0A0W8F9E6_9ZZZZ</name>
<dbReference type="Gene3D" id="3.40.50.300">
    <property type="entry name" value="P-loop containing nucleotide triphosphate hydrolases"/>
    <property type="match status" value="2"/>
</dbReference>
<dbReference type="SMART" id="SM00382">
    <property type="entry name" value="AAA"/>
    <property type="match status" value="2"/>
</dbReference>
<keyword evidence="1" id="KW-0547">Nucleotide-binding</keyword>
<dbReference type="PANTHER" id="PTHR42764:SF1">
    <property type="entry name" value="PHOSPHONATES UTILIZATION ATP-BINDING PROTEIN PHNK-RELATED"/>
    <property type="match status" value="1"/>
</dbReference>
<feature type="domain" description="ABC transporter" evidence="3">
    <location>
        <begin position="2"/>
        <end position="253"/>
    </location>
</feature>